<reference evidence="4" key="1">
    <citation type="submission" date="2018-05" db="EMBL/GenBank/DDBJ databases">
        <authorList>
            <person name="Lanie J.A."/>
            <person name="Ng W.-L."/>
            <person name="Kazmierczak K.M."/>
            <person name="Andrzejewski T.M."/>
            <person name="Davidsen T.M."/>
            <person name="Wayne K.J."/>
            <person name="Tettelin H."/>
            <person name="Glass J.I."/>
            <person name="Rusch D."/>
            <person name="Podicherti R."/>
            <person name="Tsui H.-C.T."/>
            <person name="Winkler M.E."/>
        </authorList>
    </citation>
    <scope>NUCLEOTIDE SEQUENCE</scope>
</reference>
<accession>A0A381U571</accession>
<evidence type="ECO:0000256" key="2">
    <source>
        <dbReference type="ARBA" id="ARBA00022695"/>
    </source>
</evidence>
<keyword evidence="1" id="KW-0808">Transferase</keyword>
<keyword evidence="3" id="KW-0175">Coiled coil</keyword>
<evidence type="ECO:0000256" key="1">
    <source>
        <dbReference type="ARBA" id="ARBA00022679"/>
    </source>
</evidence>
<evidence type="ECO:0000256" key="3">
    <source>
        <dbReference type="SAM" id="Coils"/>
    </source>
</evidence>
<dbReference type="InterPro" id="IPR029044">
    <property type="entry name" value="Nucleotide-diphossugar_trans"/>
</dbReference>
<dbReference type="SUPFAM" id="SSF53448">
    <property type="entry name" value="Nucleotide-diphospho-sugar transferases"/>
    <property type="match status" value="1"/>
</dbReference>
<protein>
    <recommendedName>
        <fullName evidence="5">3-deoxy-manno-octulosonate cytidylyltransferase</fullName>
    </recommendedName>
</protein>
<sequence>MSNTAVIIPSRLKAERLPNKPLKLINKKEMILHVYETAIKAKIGEVFVATPDREIADIIKSHGGKAAITNKNHQTGTDRIFEVFQKELKSEPEFIVNLQGDMPNLNPLVIHNLIEHMKKKTCDIGTLASKLSNLELNDPNVVKVITSKNIEKEKEFSSALDFFRASKNSGTNSVYHHIGIYAFTNKALIRYVSLKRSKLEIERKLEQLRALENQMKIEVGYIEDCPLSVDTEKDLEEIKKIMQIK</sequence>
<gene>
    <name evidence="4" type="ORF">METZ01_LOCUS76244</name>
</gene>
<dbReference type="EMBL" id="UINC01005763">
    <property type="protein sequence ID" value="SVA23390.1"/>
    <property type="molecule type" value="Genomic_DNA"/>
</dbReference>
<proteinExistence type="predicted"/>
<dbReference type="InterPro" id="IPR004528">
    <property type="entry name" value="KdsB"/>
</dbReference>
<name>A0A381U571_9ZZZZ</name>
<dbReference type="InterPro" id="IPR003329">
    <property type="entry name" value="Cytidylyl_trans"/>
</dbReference>
<dbReference type="CDD" id="cd02517">
    <property type="entry name" value="CMP-KDO-Synthetase"/>
    <property type="match status" value="1"/>
</dbReference>
<keyword evidence="2" id="KW-0548">Nucleotidyltransferase</keyword>
<dbReference type="AlphaFoldDB" id="A0A381U571"/>
<organism evidence="4">
    <name type="scientific">marine metagenome</name>
    <dbReference type="NCBI Taxonomy" id="408172"/>
    <lineage>
        <taxon>unclassified sequences</taxon>
        <taxon>metagenomes</taxon>
        <taxon>ecological metagenomes</taxon>
    </lineage>
</organism>
<feature type="coiled-coil region" evidence="3">
    <location>
        <begin position="191"/>
        <end position="218"/>
    </location>
</feature>
<evidence type="ECO:0008006" key="5">
    <source>
        <dbReference type="Google" id="ProtNLM"/>
    </source>
</evidence>
<evidence type="ECO:0000313" key="4">
    <source>
        <dbReference type="EMBL" id="SVA23390.1"/>
    </source>
</evidence>
<dbReference type="PANTHER" id="PTHR42866:SF2">
    <property type="entry name" value="3-DEOXY-MANNO-OCTULOSONATE CYTIDYLYLTRANSFERASE, MITOCHONDRIAL"/>
    <property type="match status" value="1"/>
</dbReference>
<dbReference type="PANTHER" id="PTHR42866">
    <property type="entry name" value="3-DEOXY-MANNO-OCTULOSONATE CYTIDYLYLTRANSFERASE"/>
    <property type="match status" value="1"/>
</dbReference>
<dbReference type="Gene3D" id="3.90.550.10">
    <property type="entry name" value="Spore Coat Polysaccharide Biosynthesis Protein SpsA, Chain A"/>
    <property type="match status" value="1"/>
</dbReference>
<dbReference type="Pfam" id="PF02348">
    <property type="entry name" value="CTP_transf_3"/>
    <property type="match status" value="1"/>
</dbReference>
<dbReference type="GO" id="GO:0005829">
    <property type="term" value="C:cytosol"/>
    <property type="evidence" value="ECO:0007669"/>
    <property type="project" value="TreeGrafter"/>
</dbReference>
<dbReference type="GO" id="GO:0008690">
    <property type="term" value="F:3-deoxy-manno-octulosonate cytidylyltransferase activity"/>
    <property type="evidence" value="ECO:0007669"/>
    <property type="project" value="InterPro"/>
</dbReference>
<dbReference type="NCBIfam" id="TIGR00466">
    <property type="entry name" value="kdsB"/>
    <property type="match status" value="1"/>
</dbReference>
<dbReference type="NCBIfam" id="NF003952">
    <property type="entry name" value="PRK05450.1-5"/>
    <property type="match status" value="1"/>
</dbReference>